<evidence type="ECO:0000313" key="5">
    <source>
        <dbReference type="EMBL" id="PSU51636.1"/>
    </source>
</evidence>
<dbReference type="Proteomes" id="UP000240987">
    <property type="component" value="Unassembled WGS sequence"/>
</dbReference>
<accession>A0A2T3JRE0</accession>
<dbReference type="FunFam" id="3.20.20.70:FF:000059">
    <property type="entry name" value="N-ethylmaleimide reductase, FMN-linked"/>
    <property type="match status" value="1"/>
</dbReference>
<organism evidence="5 6">
    <name type="scientific">Photobacterium frigidiphilum</name>
    <dbReference type="NCBI Taxonomy" id="264736"/>
    <lineage>
        <taxon>Bacteria</taxon>
        <taxon>Pseudomonadati</taxon>
        <taxon>Pseudomonadota</taxon>
        <taxon>Gammaproteobacteria</taxon>
        <taxon>Vibrionales</taxon>
        <taxon>Vibrionaceae</taxon>
        <taxon>Photobacterium</taxon>
    </lineage>
</organism>
<feature type="domain" description="NADH:flavin oxidoreductase/NADH oxidase N-terminal" evidence="4">
    <location>
        <begin position="6"/>
        <end position="333"/>
    </location>
</feature>
<sequence>MTHNILFEPYQLNQNMTLKNRIVMAPMNRSMADDNFIPTSAMADYYARRADTGLIITESLMISTTAQGYPNTPAIYSPEQVEGWKAVTEKVHRNGGKIFAQIWHTGRVSHPIYLNGEKPLAPSAVPLKGRVPRTADLQYETPRAMTSEEIKKIISDFTHAAANAKKAGFDGVEIHAANGYLLDQFLHWDTNRRTDQWGGTPENMSRILFEVIRKVKKEIGHVGVRLSPTAYLHLDHDERDIQVSDYVLKHLNEYGLAYVHTGMFEDNYQPHLNATVTQYIKRLYKGTVIACGGYSAETGGKALIDGDADLVAIGRPLIANPDYVIKVRQQLPLVSYDVEMLNQLF</sequence>
<dbReference type="OrthoDB" id="8523426at2"/>
<proteinExistence type="inferred from homology"/>
<dbReference type="PANTHER" id="PTHR22893:SF55">
    <property type="entry name" value="OXIDOREDUCTASE-RELATED"/>
    <property type="match status" value="1"/>
</dbReference>
<keyword evidence="6" id="KW-1185">Reference proteome</keyword>
<dbReference type="EMBL" id="PYMJ01000001">
    <property type="protein sequence ID" value="PSU51636.1"/>
    <property type="molecule type" value="Genomic_DNA"/>
</dbReference>
<evidence type="ECO:0000256" key="2">
    <source>
        <dbReference type="ARBA" id="ARBA00005979"/>
    </source>
</evidence>
<evidence type="ECO:0000256" key="1">
    <source>
        <dbReference type="ARBA" id="ARBA00001917"/>
    </source>
</evidence>
<dbReference type="GO" id="GO:0016628">
    <property type="term" value="F:oxidoreductase activity, acting on the CH-CH group of donors, NAD or NADP as acceptor"/>
    <property type="evidence" value="ECO:0007669"/>
    <property type="project" value="UniProtKB-ARBA"/>
</dbReference>
<evidence type="ECO:0000313" key="6">
    <source>
        <dbReference type="Proteomes" id="UP000240987"/>
    </source>
</evidence>
<reference evidence="5 6" key="1">
    <citation type="submission" date="2018-01" db="EMBL/GenBank/DDBJ databases">
        <title>Whole genome sequencing of Histamine producing bacteria.</title>
        <authorList>
            <person name="Butler K."/>
        </authorList>
    </citation>
    <scope>NUCLEOTIDE SEQUENCE [LARGE SCALE GENOMIC DNA]</scope>
    <source>
        <strain evidence="5 6">JCM 12947</strain>
    </source>
</reference>
<dbReference type="GO" id="GO:0005829">
    <property type="term" value="C:cytosol"/>
    <property type="evidence" value="ECO:0007669"/>
    <property type="project" value="TreeGrafter"/>
</dbReference>
<keyword evidence="3" id="KW-0560">Oxidoreductase</keyword>
<comment type="cofactor">
    <cofactor evidence="1">
        <name>FMN</name>
        <dbReference type="ChEBI" id="CHEBI:58210"/>
    </cofactor>
</comment>
<dbReference type="GO" id="GO:0010181">
    <property type="term" value="F:FMN binding"/>
    <property type="evidence" value="ECO:0007669"/>
    <property type="project" value="InterPro"/>
</dbReference>
<protein>
    <submittedName>
        <fullName evidence="5">Alkene reductase</fullName>
    </submittedName>
</protein>
<dbReference type="PANTHER" id="PTHR22893">
    <property type="entry name" value="NADH OXIDOREDUCTASE-RELATED"/>
    <property type="match status" value="1"/>
</dbReference>
<dbReference type="AlphaFoldDB" id="A0A2T3JRE0"/>
<evidence type="ECO:0000259" key="4">
    <source>
        <dbReference type="Pfam" id="PF00724"/>
    </source>
</evidence>
<comment type="similarity">
    <text evidence="2">Belongs to the NADH:flavin oxidoreductase/NADH oxidase family.</text>
</comment>
<dbReference type="InterPro" id="IPR001155">
    <property type="entry name" value="OxRdtase_FMN_N"/>
</dbReference>
<dbReference type="Pfam" id="PF00724">
    <property type="entry name" value="Oxidored_FMN"/>
    <property type="match status" value="1"/>
</dbReference>
<dbReference type="RefSeq" id="WP_107241079.1">
    <property type="nucleotide sequence ID" value="NZ_PYMJ01000001.1"/>
</dbReference>
<comment type="caution">
    <text evidence="5">The sequence shown here is derived from an EMBL/GenBank/DDBJ whole genome shotgun (WGS) entry which is preliminary data.</text>
</comment>
<dbReference type="CDD" id="cd02933">
    <property type="entry name" value="OYE_like_FMN"/>
    <property type="match status" value="1"/>
</dbReference>
<dbReference type="InterPro" id="IPR013785">
    <property type="entry name" value="Aldolase_TIM"/>
</dbReference>
<dbReference type="Gene3D" id="3.20.20.70">
    <property type="entry name" value="Aldolase class I"/>
    <property type="match status" value="1"/>
</dbReference>
<dbReference type="InterPro" id="IPR045247">
    <property type="entry name" value="Oye-like"/>
</dbReference>
<name>A0A2T3JRE0_9GAMM</name>
<evidence type="ECO:0000256" key="3">
    <source>
        <dbReference type="ARBA" id="ARBA00023002"/>
    </source>
</evidence>
<gene>
    <name evidence="5" type="ORF">C9J12_01435</name>
</gene>
<dbReference type="SUPFAM" id="SSF51395">
    <property type="entry name" value="FMN-linked oxidoreductases"/>
    <property type="match status" value="1"/>
</dbReference>